<evidence type="ECO:0008006" key="4">
    <source>
        <dbReference type="Google" id="ProtNLM"/>
    </source>
</evidence>
<dbReference type="Proteomes" id="UP000195521">
    <property type="component" value="Unassembled WGS sequence"/>
</dbReference>
<dbReference type="GeneID" id="39750008"/>
<name>A0A1Y1JP98_PLAGO</name>
<feature type="chain" id="PRO_5013095808" description="Variable surface protein" evidence="1">
    <location>
        <begin position="19"/>
        <end position="200"/>
    </location>
</feature>
<evidence type="ECO:0000313" key="3">
    <source>
        <dbReference type="Proteomes" id="UP000195521"/>
    </source>
</evidence>
<keyword evidence="1" id="KW-0732">Signal</keyword>
<evidence type="ECO:0000313" key="2">
    <source>
        <dbReference type="EMBL" id="GAW83265.1"/>
    </source>
</evidence>
<dbReference type="OrthoDB" id="372405at2759"/>
<gene>
    <name evidence="2" type="ORF">PGO_140590</name>
</gene>
<proteinExistence type="predicted"/>
<evidence type="ECO:0000256" key="1">
    <source>
        <dbReference type="SAM" id="SignalP"/>
    </source>
</evidence>
<dbReference type="OMA" id="DKMCQCN"/>
<feature type="signal peptide" evidence="1">
    <location>
        <begin position="1"/>
        <end position="18"/>
    </location>
</feature>
<reference evidence="3" key="1">
    <citation type="submission" date="2017-04" db="EMBL/GenBank/DDBJ databases">
        <title>Plasmodium gonderi genome.</title>
        <authorList>
            <person name="Arisue N."/>
            <person name="Honma H."/>
            <person name="Kawai S."/>
            <person name="Tougan T."/>
            <person name="Tanabe K."/>
            <person name="Horii T."/>
        </authorList>
    </citation>
    <scope>NUCLEOTIDE SEQUENCE [LARGE SCALE GENOMIC DNA]</scope>
    <source>
        <strain evidence="3">ATCC 30045</strain>
    </source>
</reference>
<protein>
    <recommendedName>
        <fullName evidence="4">Variable surface protein</fullName>
    </recommendedName>
</protein>
<sequence>MPHHLTSFVAALTGSVTSGTCCGCIPFSFSSAVSPAVASSTAPLSAAIPNTAIPAAVASQSAVSSTPVLTSVMAFFAPLLAFYKKYNIFEETNNCSIEKVDKMCQCNFISSDDSYYLNKDIPSEEPYFGGKDNYKQRIDNNENITSDSETMNRCNLNGEEMIKEDLESLSHEKSLTSSIYSTHSFLDDTEQDLFKNSNNY</sequence>
<keyword evidence="3" id="KW-1185">Reference proteome</keyword>
<dbReference type="EMBL" id="BDQF01000015">
    <property type="protein sequence ID" value="GAW83265.1"/>
    <property type="molecule type" value="Genomic_DNA"/>
</dbReference>
<accession>A0A1Y1JP98</accession>
<dbReference type="AlphaFoldDB" id="A0A1Y1JP98"/>
<organism evidence="2 3">
    <name type="scientific">Plasmodium gonderi</name>
    <dbReference type="NCBI Taxonomy" id="77519"/>
    <lineage>
        <taxon>Eukaryota</taxon>
        <taxon>Sar</taxon>
        <taxon>Alveolata</taxon>
        <taxon>Apicomplexa</taxon>
        <taxon>Aconoidasida</taxon>
        <taxon>Haemosporida</taxon>
        <taxon>Plasmodiidae</taxon>
        <taxon>Plasmodium</taxon>
        <taxon>Plasmodium (Plasmodium)</taxon>
    </lineage>
</organism>
<comment type="caution">
    <text evidence="2">The sequence shown here is derived from an EMBL/GenBank/DDBJ whole genome shotgun (WGS) entry which is preliminary data.</text>
</comment>
<dbReference type="RefSeq" id="XP_028545854.1">
    <property type="nucleotide sequence ID" value="XM_028690053.1"/>
</dbReference>